<dbReference type="Pfam" id="PF04059">
    <property type="entry name" value="RRM_2"/>
    <property type="match status" value="1"/>
</dbReference>
<feature type="compositionally biased region" description="Low complexity" evidence="2">
    <location>
        <begin position="220"/>
        <end position="235"/>
    </location>
</feature>
<sequence length="275" mass="28548">MADTKAELTLIVGNLPTNISRDEVMSWLAASGYDDSYDFLYVPLCFKTNSNKGYMFINFMERETARRFAASFHGVATGSGSAQLIVRPSATQGIEASISKLRKSSSRRIKNPQAWPYLRHRADPESSTMGEAPARLPVRPPPRLRPEGCDGPAASALWLRPGRFEGASVAPSVDDVGRAAAATPWAFTSRGPGELAGAAAGGSQGSAHRRPRLGGGHAGSGASTASSAAGSSSAARPCRLGASPAPVVESAPEGLPLRCPGPPGLFRGAAASFSL</sequence>
<evidence type="ECO:0000313" key="5">
    <source>
        <dbReference type="Proteomes" id="UP001189429"/>
    </source>
</evidence>
<evidence type="ECO:0000256" key="1">
    <source>
        <dbReference type="PROSITE-ProRule" id="PRU00176"/>
    </source>
</evidence>
<keyword evidence="5" id="KW-1185">Reference proteome</keyword>
<dbReference type="InterPro" id="IPR000504">
    <property type="entry name" value="RRM_dom"/>
</dbReference>
<proteinExistence type="predicted"/>
<gene>
    <name evidence="4" type="ORF">PCOR1329_LOCUS33509</name>
</gene>
<name>A0ABN9SXH0_9DINO</name>
<dbReference type="InterPro" id="IPR012677">
    <property type="entry name" value="Nucleotide-bd_a/b_plait_sf"/>
</dbReference>
<organism evidence="4 5">
    <name type="scientific">Prorocentrum cordatum</name>
    <dbReference type="NCBI Taxonomy" id="2364126"/>
    <lineage>
        <taxon>Eukaryota</taxon>
        <taxon>Sar</taxon>
        <taxon>Alveolata</taxon>
        <taxon>Dinophyceae</taxon>
        <taxon>Prorocentrales</taxon>
        <taxon>Prorocentraceae</taxon>
        <taxon>Prorocentrum</taxon>
    </lineage>
</organism>
<dbReference type="InterPro" id="IPR007201">
    <property type="entry name" value="Mei2-like_Rrm_C"/>
</dbReference>
<dbReference type="EMBL" id="CAUYUJ010014125">
    <property type="protein sequence ID" value="CAK0837264.1"/>
    <property type="molecule type" value="Genomic_DNA"/>
</dbReference>
<dbReference type="SUPFAM" id="SSF54928">
    <property type="entry name" value="RNA-binding domain, RBD"/>
    <property type="match status" value="1"/>
</dbReference>
<accession>A0ABN9SXH0</accession>
<keyword evidence="1" id="KW-0694">RNA-binding</keyword>
<evidence type="ECO:0000256" key="2">
    <source>
        <dbReference type="SAM" id="MobiDB-lite"/>
    </source>
</evidence>
<dbReference type="Gene3D" id="3.30.70.330">
    <property type="match status" value="1"/>
</dbReference>
<evidence type="ECO:0000313" key="4">
    <source>
        <dbReference type="EMBL" id="CAK0837264.1"/>
    </source>
</evidence>
<evidence type="ECO:0000259" key="3">
    <source>
        <dbReference type="PROSITE" id="PS50102"/>
    </source>
</evidence>
<feature type="domain" description="RRM" evidence="3">
    <location>
        <begin position="8"/>
        <end position="91"/>
    </location>
</feature>
<feature type="region of interest" description="Disordered" evidence="2">
    <location>
        <begin position="187"/>
        <end position="262"/>
    </location>
</feature>
<comment type="caution">
    <text evidence="4">The sequence shown here is derived from an EMBL/GenBank/DDBJ whole genome shotgun (WGS) entry which is preliminary data.</text>
</comment>
<dbReference type="Proteomes" id="UP001189429">
    <property type="component" value="Unassembled WGS sequence"/>
</dbReference>
<dbReference type="InterPro" id="IPR035979">
    <property type="entry name" value="RBD_domain_sf"/>
</dbReference>
<feature type="region of interest" description="Disordered" evidence="2">
    <location>
        <begin position="115"/>
        <end position="152"/>
    </location>
</feature>
<protein>
    <recommendedName>
        <fullName evidence="3">RRM domain-containing protein</fullName>
    </recommendedName>
</protein>
<reference evidence="4" key="1">
    <citation type="submission" date="2023-10" db="EMBL/GenBank/DDBJ databases">
        <authorList>
            <person name="Chen Y."/>
            <person name="Shah S."/>
            <person name="Dougan E. K."/>
            <person name="Thang M."/>
            <person name="Chan C."/>
        </authorList>
    </citation>
    <scope>NUCLEOTIDE SEQUENCE [LARGE SCALE GENOMIC DNA]</scope>
</reference>
<dbReference type="PROSITE" id="PS50102">
    <property type="entry name" value="RRM"/>
    <property type="match status" value="1"/>
</dbReference>